<organism evidence="33">
    <name type="scientific">Feline immunodeficiency virus</name>
    <dbReference type="NCBI Taxonomy" id="11673"/>
    <lineage>
        <taxon>Viruses</taxon>
        <taxon>Riboviria</taxon>
        <taxon>Pararnavirae</taxon>
        <taxon>Artverviricota</taxon>
        <taxon>Revtraviricetes</taxon>
        <taxon>Ortervirales</taxon>
        <taxon>Retroviridae</taxon>
        <taxon>Orthoretrovirinae</taxon>
        <taxon>Lentivirus</taxon>
        <taxon>Lentivirus felimdef</taxon>
    </lineage>
</organism>
<dbReference type="PROSITE" id="PS50175">
    <property type="entry name" value="ASP_PROT_RETROV"/>
    <property type="match status" value="1"/>
</dbReference>
<dbReference type="Gene3D" id="3.10.10.10">
    <property type="entry name" value="HIV Type 1 Reverse Transcriptase, subunit A, domain 1"/>
    <property type="match status" value="1"/>
</dbReference>
<dbReference type="CDD" id="cd01645">
    <property type="entry name" value="RT_Rtv"/>
    <property type="match status" value="1"/>
</dbReference>
<dbReference type="GO" id="GO:0006508">
    <property type="term" value="P:proteolysis"/>
    <property type="evidence" value="ECO:0007669"/>
    <property type="project" value="UniProtKB-KW"/>
</dbReference>
<evidence type="ECO:0000259" key="29">
    <source>
        <dbReference type="PROSITE" id="PS50878"/>
    </source>
</evidence>
<reference evidence="33" key="2">
    <citation type="journal article" date="2008" name="Virology">
        <title>Evolution of the long terminal repeat and accessory genes of feline immunodeficiency virus genomes from naturally infected cougars.</title>
        <authorList>
            <person name="Poss M."/>
            <person name="Ross H."/>
        </authorList>
    </citation>
    <scope>NUCLEOTIDE SEQUENCE</scope>
    <source>
        <strain evidence="33">YM137</strain>
    </source>
</reference>
<feature type="domain" description="Reverse transcriptase" evidence="29">
    <location>
        <begin position="211"/>
        <end position="401"/>
    </location>
</feature>
<dbReference type="InterPro" id="IPR012337">
    <property type="entry name" value="RNaseH-like_sf"/>
</dbReference>
<dbReference type="Gene3D" id="3.30.420.10">
    <property type="entry name" value="Ribonuclease H-like superfamily/Ribonuclease H"/>
    <property type="match status" value="2"/>
</dbReference>
<dbReference type="GO" id="GO:0044826">
    <property type="term" value="P:viral genome integration into host DNA"/>
    <property type="evidence" value="ECO:0007669"/>
    <property type="project" value="UniProtKB-KW"/>
</dbReference>
<keyword evidence="10 23" id="KW-0863">Zinc-finger</keyword>
<dbReference type="InterPro" id="IPR029054">
    <property type="entry name" value="dUTPase-like"/>
</dbReference>
<evidence type="ECO:0000256" key="4">
    <source>
        <dbReference type="ARBA" id="ARBA00022679"/>
    </source>
</evidence>
<sequence>VWKNRSYQYRLFSNVSGKRETGGSCNPPEKSNAGTTVCATNSTPLGGDSTSPTVEAIWRMDTRPRVEAWINGRKINFLLDSGADISVINLKDWNQGNAIKEGPQHMTGVGGTQNGIRYSNVHIEIHTENEGRCCKGFMCVLPQNNLVDNLLGRDNLHKLGIKMVMAMISDKIPIVKARMKDPNNGPRVKQWPLSKEKIEALTEVVERLEKEGKVGRADPNNPWNTPIFCIKKKSGKWRMLIDFRELNAKTEKGAKVQLGLPHPSGLQKRKNVTVLDIGDAYFTIPLDPDYQPYTAFTLPSKNNQSPGRRYIWKSLPQGWVLSPLIYQSTLDNILQPFRQKYEKEIDIYQYMDDIYIGSDKEMKVHRKIVQELRELLLWWGFETPEDKLQEAPPYKWMGFELHPNGWKIQTAKLEIPENPTLNELQKLVGKINWATQIIGGLPIKNLTEMMKGNPDLNSKRSWTSEARQEAEQARKAIENLPNGNYYDKNKELYAILSINGPLQISYMVYQLEGIKRLPLWYGRMNRIKRKIENTCDIAMRAINKIREESIIRLGREPIYQIPCSKENWESYIQTSKYLKNVPPQVEFINSSLMIERHLACLVEDPIQDEEAETWYIDGGRKKGQKARAGWWKNNQEWQIMEIEGSNQVAEAQALNMALKSGPEKMNIITDSQYVYNMIRARPEPSDPLWKEIIEELQKKEKIFLDWVPGHKGIPGNKEIDELIQCNMIIEGTGMLQKREEDAGYDLLASEKMYLLPSETRKIPVECKMELPSGTVGLILGKSSVGSKGLDVLGGVINSGYRGDISVIMVNTSKKGQWIEQNQKIAQLLIIPVLHENLEQGKVQLNSERGEQGFGSTGAFALQSWMDNLEQAEIEHEKFHTDEKTLQDMFGLPRIVASEILQKCTICRMTGTTSGNKGGKLKMGPGIWQIDCTHLEGQIILVAINVESGLLWTKLLKQETAKETVMALLDLIQTHNVIEIQTDNGPNFANSRMEGLTNFLGIQHKYGIPLNPQSQALVENINSTLKSWIKKFRTEVETLQAAVALATFALNKKRKGNIGSMSPYELHIWQENTLIQQYYSNIIFKKFGKEQWIYYKDIKDKAWKGPVEVLYWGEGSVLIKTPEKGLFLVPNRRIRRVPPPQELEVSNATIQSTE</sequence>
<evidence type="ECO:0000256" key="26">
    <source>
        <dbReference type="SAM" id="MobiDB-lite"/>
    </source>
</evidence>
<evidence type="ECO:0000256" key="19">
    <source>
        <dbReference type="ARBA" id="ARBA00023296"/>
    </source>
</evidence>
<dbReference type="Pfam" id="PF00692">
    <property type="entry name" value="dUTPase"/>
    <property type="match status" value="1"/>
</dbReference>
<evidence type="ECO:0000256" key="10">
    <source>
        <dbReference type="ARBA" id="ARBA00022771"/>
    </source>
</evidence>
<dbReference type="Gene3D" id="2.70.40.10">
    <property type="match status" value="1"/>
</dbReference>
<dbReference type="Pfam" id="PF02022">
    <property type="entry name" value="Integrase_Zn"/>
    <property type="match status" value="1"/>
</dbReference>
<dbReference type="Gene3D" id="2.40.70.10">
    <property type="entry name" value="Acid Proteases"/>
    <property type="match status" value="1"/>
</dbReference>
<dbReference type="InterPro" id="IPR002156">
    <property type="entry name" value="RNaseH_domain"/>
</dbReference>
<dbReference type="Pfam" id="PF00078">
    <property type="entry name" value="RVT_1"/>
    <property type="match status" value="1"/>
</dbReference>
<evidence type="ECO:0000256" key="1">
    <source>
        <dbReference type="ARBA" id="ARBA00000379"/>
    </source>
</evidence>
<evidence type="ECO:0000256" key="20">
    <source>
        <dbReference type="ARBA" id="ARBA00023415"/>
    </source>
</evidence>
<evidence type="ECO:0000259" key="32">
    <source>
        <dbReference type="PROSITE" id="PS51027"/>
    </source>
</evidence>
<dbReference type="Pfam" id="PF06815">
    <property type="entry name" value="RVT_connect"/>
    <property type="match status" value="1"/>
</dbReference>
<comment type="catalytic activity">
    <reaction evidence="1">
        <text>3'-end directed exonucleolytic cleavage of viral RNA-DNA hybrid.</text>
        <dbReference type="EC" id="3.1.13.2"/>
    </reaction>
</comment>
<dbReference type="SUPFAM" id="SSF56672">
    <property type="entry name" value="DNA/RNA polymerases"/>
    <property type="match status" value="1"/>
</dbReference>
<evidence type="ECO:0000256" key="9">
    <source>
        <dbReference type="ARBA" id="ARBA00022759"/>
    </source>
</evidence>
<dbReference type="PANTHER" id="PTHR41694:SF3">
    <property type="entry name" value="RNA-DIRECTED DNA POLYMERASE-RELATED"/>
    <property type="match status" value="1"/>
</dbReference>
<accession>B0LAT5</accession>
<keyword evidence="14" id="KW-0695">RNA-directed DNA polymerase</keyword>
<dbReference type="GO" id="GO:0035613">
    <property type="term" value="F:RNA stem-loop binding"/>
    <property type="evidence" value="ECO:0007669"/>
    <property type="project" value="TreeGrafter"/>
</dbReference>
<evidence type="ECO:0000256" key="8">
    <source>
        <dbReference type="ARBA" id="ARBA00022750"/>
    </source>
</evidence>
<evidence type="ECO:0000256" key="12">
    <source>
        <dbReference type="ARBA" id="ARBA00022833"/>
    </source>
</evidence>
<dbReference type="Gene3D" id="1.10.10.200">
    <property type="match status" value="1"/>
</dbReference>
<dbReference type="PROSITE" id="PS50879">
    <property type="entry name" value="RNASE_H_1"/>
    <property type="match status" value="1"/>
</dbReference>
<evidence type="ECO:0000256" key="17">
    <source>
        <dbReference type="ARBA" id="ARBA00023195"/>
    </source>
</evidence>
<protein>
    <recommendedName>
        <fullName evidence="22">Pol polyprotein</fullName>
    </recommendedName>
</protein>
<evidence type="ECO:0000256" key="22">
    <source>
        <dbReference type="ARBA" id="ARBA00023479"/>
    </source>
</evidence>
<dbReference type="Pfam" id="PF00552">
    <property type="entry name" value="IN_DBD_C"/>
    <property type="match status" value="1"/>
</dbReference>
<evidence type="ECO:0000259" key="28">
    <source>
        <dbReference type="PROSITE" id="PS50876"/>
    </source>
</evidence>
<evidence type="ECO:0000259" key="27">
    <source>
        <dbReference type="PROSITE" id="PS50175"/>
    </source>
</evidence>
<dbReference type="InterPro" id="IPR036397">
    <property type="entry name" value="RNaseH_sf"/>
</dbReference>
<dbReference type="Gene3D" id="2.30.30.10">
    <property type="entry name" value="Integrase, C-terminal domain superfamily, retroviral"/>
    <property type="match status" value="1"/>
</dbReference>
<dbReference type="GO" id="GO:0004533">
    <property type="term" value="F:exoribonuclease H activity"/>
    <property type="evidence" value="ECO:0007669"/>
    <property type="project" value="UniProtKB-EC"/>
</dbReference>
<evidence type="ECO:0000256" key="16">
    <source>
        <dbReference type="ARBA" id="ARBA00023172"/>
    </source>
</evidence>
<dbReference type="InterPro" id="IPR021109">
    <property type="entry name" value="Peptidase_aspartic_dom_sf"/>
</dbReference>
<dbReference type="GO" id="GO:0003677">
    <property type="term" value="F:DNA binding"/>
    <property type="evidence" value="ECO:0007669"/>
    <property type="project" value="UniProtKB-KW"/>
</dbReference>
<keyword evidence="3 25" id="KW-0645">Protease</keyword>
<dbReference type="PROSITE" id="PS51027">
    <property type="entry name" value="INTEGRASE_DBD"/>
    <property type="match status" value="1"/>
</dbReference>
<dbReference type="InterPro" id="IPR036862">
    <property type="entry name" value="Integrase_C_dom_sf_retrovir"/>
</dbReference>
<evidence type="ECO:0000313" key="33">
    <source>
        <dbReference type="EMBL" id="ABO69489.1"/>
    </source>
</evidence>
<evidence type="ECO:0000256" key="13">
    <source>
        <dbReference type="ARBA" id="ARBA00022908"/>
    </source>
</evidence>
<feature type="non-terminal residue" evidence="33">
    <location>
        <position position="1"/>
    </location>
</feature>
<dbReference type="InterPro" id="IPR001584">
    <property type="entry name" value="Integrase_cat-core"/>
</dbReference>
<evidence type="ECO:0000256" key="3">
    <source>
        <dbReference type="ARBA" id="ARBA00022670"/>
    </source>
</evidence>
<feature type="domain" description="RNase H type-1" evidence="30">
    <location>
        <begin position="608"/>
        <end position="728"/>
    </location>
</feature>
<keyword evidence="11 25" id="KW-0378">Hydrolase</keyword>
<keyword evidence="18" id="KW-0511">Multifunctional enzyme</keyword>
<dbReference type="PROSITE" id="PS50994">
    <property type="entry name" value="INTEGRASE"/>
    <property type="match status" value="1"/>
</dbReference>
<dbReference type="InterPro" id="IPR001969">
    <property type="entry name" value="Aspartic_peptidase_AS"/>
</dbReference>
<keyword evidence="17" id="KW-1179">Viral genome integration</keyword>
<feature type="domain" description="Integrase-type" evidence="28">
    <location>
        <begin position="866"/>
        <end position="907"/>
    </location>
</feature>
<dbReference type="SUPFAM" id="SSF46919">
    <property type="entry name" value="N-terminal Zn binding domain of HIV integrase"/>
    <property type="match status" value="1"/>
</dbReference>
<dbReference type="InterPro" id="IPR000477">
    <property type="entry name" value="RT_dom"/>
</dbReference>
<evidence type="ECO:0000256" key="2">
    <source>
        <dbReference type="ARBA" id="ARBA00009555"/>
    </source>
</evidence>
<dbReference type="GO" id="GO:0004523">
    <property type="term" value="F:RNA-DNA hybrid ribonuclease activity"/>
    <property type="evidence" value="ECO:0007669"/>
    <property type="project" value="InterPro"/>
</dbReference>
<dbReference type="InterPro" id="IPR043502">
    <property type="entry name" value="DNA/RNA_pol_sf"/>
</dbReference>
<dbReference type="CDD" id="cd05482">
    <property type="entry name" value="HIV_retropepsin_like"/>
    <property type="match status" value="1"/>
</dbReference>
<dbReference type="EMBL" id="EF455611">
    <property type="protein sequence ID" value="ABO69489.1"/>
    <property type="molecule type" value="Genomic_DNA"/>
</dbReference>
<feature type="domain" description="Peptidase A2" evidence="27">
    <location>
        <begin position="75"/>
        <end position="155"/>
    </location>
</feature>
<dbReference type="InterPro" id="IPR036157">
    <property type="entry name" value="dUTPase-like_sf"/>
</dbReference>
<dbReference type="InterPro" id="IPR001037">
    <property type="entry name" value="Integrase_C_retrovir"/>
</dbReference>
<dbReference type="GO" id="GO:0003964">
    <property type="term" value="F:RNA-directed DNA polymerase activity"/>
    <property type="evidence" value="ECO:0007669"/>
    <property type="project" value="UniProtKB-KW"/>
</dbReference>
<keyword evidence="5" id="KW-0548">Nucleotidyltransferase</keyword>
<dbReference type="SUPFAM" id="SSF50122">
    <property type="entry name" value="DNA-binding domain of retroviral integrase"/>
    <property type="match status" value="1"/>
</dbReference>
<dbReference type="PROSITE" id="PS50876">
    <property type="entry name" value="ZF_INTEGRASE"/>
    <property type="match status" value="1"/>
</dbReference>
<dbReference type="PANTHER" id="PTHR41694">
    <property type="entry name" value="ENDOGENOUS RETROVIRUS GROUP K MEMBER POL PROTEIN"/>
    <property type="match status" value="1"/>
</dbReference>
<dbReference type="PROSITE" id="PS50878">
    <property type="entry name" value="RT_POL"/>
    <property type="match status" value="1"/>
</dbReference>
<feature type="compositionally biased region" description="Polar residues" evidence="26">
    <location>
        <begin position="32"/>
        <end position="51"/>
    </location>
</feature>
<keyword evidence="13" id="KW-0229">DNA integration</keyword>
<keyword evidence="4" id="KW-0808">Transferase</keyword>
<comment type="catalytic activity">
    <reaction evidence="20">
        <text>Endohydrolysis of RNA in RNA/DNA hybrids. Three different cleavage modes: 1. sequence-specific internal cleavage of RNA. Human immunodeficiency virus type 1 and Moloney murine leukemia virus enzymes prefer to cleave the RNA strand one nucleotide away from the RNA-DNA junction. 2. RNA 5'-end directed cleavage 13-19 nucleotides from the RNA end. 3. DNA 3'-end directed cleavage 15-20 nucleotides away from the primer terminus.</text>
        <dbReference type="EC" id="3.1.26.13"/>
    </reaction>
</comment>
<evidence type="ECO:0000256" key="11">
    <source>
        <dbReference type="ARBA" id="ARBA00022801"/>
    </source>
</evidence>
<dbReference type="Gene3D" id="3.30.70.270">
    <property type="match status" value="3"/>
</dbReference>
<dbReference type="InterPro" id="IPR010659">
    <property type="entry name" value="RVT_connect"/>
</dbReference>
<evidence type="ECO:0000256" key="7">
    <source>
        <dbReference type="ARBA" id="ARBA00022723"/>
    </source>
</evidence>
<evidence type="ECO:0000256" key="5">
    <source>
        <dbReference type="ARBA" id="ARBA00022695"/>
    </source>
</evidence>
<evidence type="ECO:0000256" key="21">
    <source>
        <dbReference type="ARBA" id="ARBA00023429"/>
    </source>
</evidence>
<dbReference type="Pfam" id="PF00665">
    <property type="entry name" value="rve"/>
    <property type="match status" value="1"/>
</dbReference>
<dbReference type="SUPFAM" id="SSF53098">
    <property type="entry name" value="Ribonuclease H-like"/>
    <property type="match status" value="2"/>
</dbReference>
<dbReference type="SUPFAM" id="SSF50630">
    <property type="entry name" value="Acid proteases"/>
    <property type="match status" value="1"/>
</dbReference>
<dbReference type="CDD" id="cd07557">
    <property type="entry name" value="trimeric_dUTPase"/>
    <property type="match status" value="1"/>
</dbReference>
<dbReference type="InterPro" id="IPR018061">
    <property type="entry name" value="Retropepsins"/>
</dbReference>
<feature type="domain" description="Integrase-type" evidence="32">
    <location>
        <begin position="1090"/>
        <end position="1138"/>
    </location>
</feature>
<dbReference type="Pfam" id="PF06817">
    <property type="entry name" value="RVT_thumb"/>
    <property type="match status" value="1"/>
</dbReference>
<dbReference type="InterPro" id="IPR043128">
    <property type="entry name" value="Rev_trsase/Diguanyl_cyclase"/>
</dbReference>
<evidence type="ECO:0000256" key="6">
    <source>
        <dbReference type="ARBA" id="ARBA00022722"/>
    </source>
</evidence>
<dbReference type="InterPro" id="IPR001995">
    <property type="entry name" value="Peptidase_A2_cat"/>
</dbReference>
<feature type="region of interest" description="Disordered" evidence="26">
    <location>
        <begin position="17"/>
        <end position="51"/>
    </location>
</feature>
<dbReference type="GO" id="GO:0008270">
    <property type="term" value="F:zinc ion binding"/>
    <property type="evidence" value="ECO:0007669"/>
    <property type="project" value="UniProtKB-KW"/>
</dbReference>
<keyword evidence="9" id="KW-0255">Endonuclease</keyword>
<keyword evidence="19" id="KW-1160">Virus entry into host cell</keyword>
<evidence type="ECO:0000256" key="18">
    <source>
        <dbReference type="ARBA" id="ARBA00023268"/>
    </source>
</evidence>
<dbReference type="InterPro" id="IPR010661">
    <property type="entry name" value="RVT_thumb"/>
</dbReference>
<reference evidence="33" key="1">
    <citation type="journal article" date="2007" name="Virology">
        <title>Recombination in feline immunodeficiency virus genomes from naturally infected cougars.</title>
        <authorList>
            <person name="Bruen T.C."/>
            <person name="Poss M."/>
        </authorList>
    </citation>
    <scope>NUCLEOTIDE SEQUENCE</scope>
    <source>
        <strain evidence="33">YM137</strain>
    </source>
</reference>
<dbReference type="GO" id="GO:0004190">
    <property type="term" value="F:aspartic-type endopeptidase activity"/>
    <property type="evidence" value="ECO:0007669"/>
    <property type="project" value="UniProtKB-KW"/>
</dbReference>
<comment type="similarity">
    <text evidence="2 25">Belongs to the retroviral Pol polyprotein family.</text>
</comment>
<dbReference type="InterPro" id="IPR017856">
    <property type="entry name" value="Integrase-like_N"/>
</dbReference>
<dbReference type="Pfam" id="PF00077">
    <property type="entry name" value="RVP"/>
    <property type="match status" value="1"/>
</dbReference>
<keyword evidence="8 25" id="KW-0064">Aspartyl protease</keyword>
<evidence type="ECO:0000259" key="31">
    <source>
        <dbReference type="PROSITE" id="PS50994"/>
    </source>
</evidence>
<evidence type="ECO:0000256" key="14">
    <source>
        <dbReference type="ARBA" id="ARBA00022918"/>
    </source>
</evidence>
<dbReference type="InterPro" id="IPR003308">
    <property type="entry name" value="Integrase_Zn-bd_dom_N"/>
</dbReference>
<dbReference type="InterPro" id="IPR034170">
    <property type="entry name" value="Retropepsin-like_cat_dom"/>
</dbReference>
<dbReference type="GO" id="GO:0046718">
    <property type="term" value="P:symbiont entry into host cell"/>
    <property type="evidence" value="ECO:0007669"/>
    <property type="project" value="UniProtKB-KW"/>
</dbReference>
<evidence type="ECO:0000256" key="25">
    <source>
        <dbReference type="RuleBase" id="RU004064"/>
    </source>
</evidence>
<keyword evidence="7" id="KW-0479">Metal-binding</keyword>
<name>B0LAT5_9RETR</name>
<keyword evidence="12" id="KW-0862">Zinc</keyword>
<feature type="domain" description="Integrase catalytic" evidence="31">
    <location>
        <begin position="920"/>
        <end position="1070"/>
    </location>
</feature>
<comment type="function">
    <text evidence="21">During replicative cycle of retroviruses, the reverse-transcribed viral DNA is integrated into the host chromosome by the viral integrase enzyme. RNase H activity is associated with the reverse transcriptase.</text>
</comment>
<evidence type="ECO:0000256" key="15">
    <source>
        <dbReference type="ARBA" id="ARBA00023125"/>
    </source>
</evidence>
<dbReference type="GO" id="GO:0075713">
    <property type="term" value="P:establishment of integrated proviral latency"/>
    <property type="evidence" value="ECO:0007669"/>
    <property type="project" value="UniProtKB-KW"/>
</dbReference>
<keyword evidence="6" id="KW-0540">Nuclease</keyword>
<evidence type="ECO:0000256" key="24">
    <source>
        <dbReference type="PROSITE-ProRule" id="PRU00506"/>
    </source>
</evidence>
<feature type="DNA-binding region" description="Integrase-type" evidence="24">
    <location>
        <begin position="1090"/>
        <end position="1138"/>
    </location>
</feature>
<keyword evidence="15" id="KW-0238">DNA-binding</keyword>
<evidence type="ECO:0000259" key="30">
    <source>
        <dbReference type="PROSITE" id="PS50879"/>
    </source>
</evidence>
<keyword evidence="16" id="KW-0233">DNA recombination</keyword>
<dbReference type="InterPro" id="IPR033704">
    <property type="entry name" value="dUTPase_trimeric"/>
</dbReference>
<dbReference type="Pfam" id="PF00075">
    <property type="entry name" value="RNase_H"/>
    <property type="match status" value="1"/>
</dbReference>
<dbReference type="SUPFAM" id="SSF51283">
    <property type="entry name" value="dUTPase-like"/>
    <property type="match status" value="1"/>
</dbReference>
<dbReference type="PROSITE" id="PS00141">
    <property type="entry name" value="ASP_PROTEASE"/>
    <property type="match status" value="1"/>
</dbReference>
<dbReference type="GO" id="GO:0015074">
    <property type="term" value="P:DNA integration"/>
    <property type="evidence" value="ECO:0007669"/>
    <property type="project" value="UniProtKB-KW"/>
</dbReference>
<proteinExistence type="inferred from homology"/>
<evidence type="ECO:0000256" key="23">
    <source>
        <dbReference type="PROSITE-ProRule" id="PRU00450"/>
    </source>
</evidence>
<dbReference type="GO" id="GO:0006310">
    <property type="term" value="P:DNA recombination"/>
    <property type="evidence" value="ECO:0007669"/>
    <property type="project" value="UniProtKB-KW"/>
</dbReference>